<feature type="compositionally biased region" description="Polar residues" evidence="5">
    <location>
        <begin position="33"/>
        <end position="44"/>
    </location>
</feature>
<feature type="region of interest" description="Disordered" evidence="5">
    <location>
        <begin position="111"/>
        <end position="134"/>
    </location>
</feature>
<comment type="caution">
    <text evidence="6">The sequence shown here is derived from an EMBL/GenBank/DDBJ whole genome shotgun (WGS) entry which is preliminary data.</text>
</comment>
<comment type="subcellular location">
    <subcellularLocation>
        <location evidence="1">Nucleus</location>
        <location evidence="1">Nucleolus</location>
    </subcellularLocation>
</comment>
<comment type="similarity">
    <text evidence="2">Belongs to the SLX9 family.</text>
</comment>
<dbReference type="Pfam" id="PF15341">
    <property type="entry name" value="SLX9"/>
    <property type="match status" value="1"/>
</dbReference>
<evidence type="ECO:0000256" key="1">
    <source>
        <dbReference type="ARBA" id="ARBA00004604"/>
    </source>
</evidence>
<feature type="region of interest" description="Disordered" evidence="5">
    <location>
        <begin position="148"/>
        <end position="207"/>
    </location>
</feature>
<dbReference type="Proteomes" id="UP000310066">
    <property type="component" value="Unassembled WGS sequence"/>
</dbReference>
<dbReference type="AlphaFoldDB" id="A0A4U0V400"/>
<dbReference type="GO" id="GO:0030686">
    <property type="term" value="C:90S preribosome"/>
    <property type="evidence" value="ECO:0007669"/>
    <property type="project" value="InterPro"/>
</dbReference>
<evidence type="ECO:0000256" key="4">
    <source>
        <dbReference type="ARBA" id="ARBA00023242"/>
    </source>
</evidence>
<feature type="compositionally biased region" description="Acidic residues" evidence="5">
    <location>
        <begin position="156"/>
        <end position="174"/>
    </location>
</feature>
<dbReference type="GO" id="GO:0005730">
    <property type="term" value="C:nucleolus"/>
    <property type="evidence" value="ECO:0007669"/>
    <property type="project" value="UniProtKB-SubCell"/>
</dbReference>
<feature type="compositionally biased region" description="Basic and acidic residues" evidence="5">
    <location>
        <begin position="253"/>
        <end position="265"/>
    </location>
</feature>
<protein>
    <recommendedName>
        <fullName evidence="3">Ribosome biogenesis protein SLX9</fullName>
    </recommendedName>
</protein>
<dbReference type="InterPro" id="IPR028160">
    <property type="entry name" value="Slx9-like"/>
</dbReference>
<feature type="compositionally biased region" description="Basic and acidic residues" evidence="5">
    <location>
        <begin position="193"/>
        <end position="207"/>
    </location>
</feature>
<reference evidence="6 7" key="1">
    <citation type="submission" date="2017-03" db="EMBL/GenBank/DDBJ databases">
        <title>Genomes of endolithic fungi from Antarctica.</title>
        <authorList>
            <person name="Coleine C."/>
            <person name="Masonjones S."/>
            <person name="Stajich J.E."/>
        </authorList>
    </citation>
    <scope>NUCLEOTIDE SEQUENCE [LARGE SCALE GENOMIC DNA]</scope>
    <source>
        <strain evidence="6 7">CCFEE 5311</strain>
    </source>
</reference>
<feature type="region of interest" description="Disordered" evidence="5">
    <location>
        <begin position="1"/>
        <end position="62"/>
    </location>
</feature>
<gene>
    <name evidence="6" type="ORF">B0A54_06132</name>
</gene>
<evidence type="ECO:0000256" key="5">
    <source>
        <dbReference type="SAM" id="MobiDB-lite"/>
    </source>
</evidence>
<evidence type="ECO:0000313" key="6">
    <source>
        <dbReference type="EMBL" id="TKA43183.1"/>
    </source>
</evidence>
<sequence length="300" mass="32095">MAPIRVSSRHSLAARSARNPRGIYAPPLAADSMHTTSAVTSSEAGTKADIGEDSGAGAFADLKSNKKDKRTLRHASLLAKARESSRVSKSGGSGTLNWKGNRLLMREGSGSVKCRTADLKTKRRRPKRTLEGGSLKLLGDALPAVDVDGAGAGASTEEDEDWEGLEDANEDAETGAEQTSGSGTAVPKGLRKATRESRKPAAGRVEKKIVMKSLRLRPGAQKRKRVMEDKQRERFGRNLAEMAGSLPLQLEPRISEAKGTGKGEGKQSVTEVASEADRWAALRRFIGKTMERSEAFSAKA</sequence>
<organism evidence="6 7">
    <name type="scientific">Friedmanniomyces endolithicus</name>
    <dbReference type="NCBI Taxonomy" id="329885"/>
    <lineage>
        <taxon>Eukaryota</taxon>
        <taxon>Fungi</taxon>
        <taxon>Dikarya</taxon>
        <taxon>Ascomycota</taxon>
        <taxon>Pezizomycotina</taxon>
        <taxon>Dothideomycetes</taxon>
        <taxon>Dothideomycetidae</taxon>
        <taxon>Mycosphaerellales</taxon>
        <taxon>Teratosphaeriaceae</taxon>
        <taxon>Friedmanniomyces</taxon>
    </lineage>
</organism>
<name>A0A4U0V400_9PEZI</name>
<feature type="region of interest" description="Disordered" evidence="5">
    <location>
        <begin position="240"/>
        <end position="273"/>
    </location>
</feature>
<proteinExistence type="inferred from homology"/>
<dbReference type="OrthoDB" id="5429132at2759"/>
<dbReference type="GO" id="GO:0030688">
    <property type="term" value="C:preribosome, small subunit precursor"/>
    <property type="evidence" value="ECO:0007669"/>
    <property type="project" value="InterPro"/>
</dbReference>
<dbReference type="EMBL" id="NAJP01000020">
    <property type="protein sequence ID" value="TKA43183.1"/>
    <property type="molecule type" value="Genomic_DNA"/>
</dbReference>
<accession>A0A4U0V400</accession>
<evidence type="ECO:0000256" key="3">
    <source>
        <dbReference type="ARBA" id="ARBA00021321"/>
    </source>
</evidence>
<evidence type="ECO:0000313" key="7">
    <source>
        <dbReference type="Proteomes" id="UP000310066"/>
    </source>
</evidence>
<keyword evidence="4" id="KW-0539">Nucleus</keyword>
<feature type="compositionally biased region" description="Low complexity" evidence="5">
    <location>
        <begin position="1"/>
        <end position="17"/>
    </location>
</feature>
<dbReference type="GO" id="GO:0000462">
    <property type="term" value="P:maturation of SSU-rRNA from tricistronic rRNA transcript (SSU-rRNA, 5.8S rRNA, LSU-rRNA)"/>
    <property type="evidence" value="ECO:0007669"/>
    <property type="project" value="InterPro"/>
</dbReference>
<evidence type="ECO:0000256" key="2">
    <source>
        <dbReference type="ARBA" id="ARBA00011022"/>
    </source>
</evidence>